<organism evidence="3 4">
    <name type="scientific">Ciona intestinalis</name>
    <name type="common">Transparent sea squirt</name>
    <name type="synonym">Ascidia intestinalis</name>
    <dbReference type="NCBI Taxonomy" id="7719"/>
    <lineage>
        <taxon>Eukaryota</taxon>
        <taxon>Metazoa</taxon>
        <taxon>Chordata</taxon>
        <taxon>Tunicata</taxon>
        <taxon>Ascidiacea</taxon>
        <taxon>Phlebobranchia</taxon>
        <taxon>Cionidae</taxon>
        <taxon>Ciona</taxon>
    </lineage>
</organism>
<name>H2XMU6_CIOIN</name>
<evidence type="ECO:0000256" key="1">
    <source>
        <dbReference type="SAM" id="MobiDB-lite"/>
    </source>
</evidence>
<keyword evidence="2" id="KW-0472">Membrane</keyword>
<reference evidence="4" key="1">
    <citation type="journal article" date="2002" name="Science">
        <title>The draft genome of Ciona intestinalis: insights into chordate and vertebrate origins.</title>
        <authorList>
            <person name="Dehal P."/>
            <person name="Satou Y."/>
            <person name="Campbell R.K."/>
            <person name="Chapman J."/>
            <person name="Degnan B."/>
            <person name="De Tomaso A."/>
            <person name="Davidson B."/>
            <person name="Di Gregorio A."/>
            <person name="Gelpke M."/>
            <person name="Goodstein D.M."/>
            <person name="Harafuji N."/>
            <person name="Hastings K.E."/>
            <person name="Ho I."/>
            <person name="Hotta K."/>
            <person name="Huang W."/>
            <person name="Kawashima T."/>
            <person name="Lemaire P."/>
            <person name="Martinez D."/>
            <person name="Meinertzhagen I.A."/>
            <person name="Necula S."/>
            <person name="Nonaka M."/>
            <person name="Putnam N."/>
            <person name="Rash S."/>
            <person name="Saiga H."/>
            <person name="Satake M."/>
            <person name="Terry A."/>
            <person name="Yamada L."/>
            <person name="Wang H.G."/>
            <person name="Awazu S."/>
            <person name="Azumi K."/>
            <person name="Boore J."/>
            <person name="Branno M."/>
            <person name="Chin-Bow S."/>
            <person name="DeSantis R."/>
            <person name="Doyle S."/>
            <person name="Francino P."/>
            <person name="Keys D.N."/>
            <person name="Haga S."/>
            <person name="Hayashi H."/>
            <person name="Hino K."/>
            <person name="Imai K.S."/>
            <person name="Inaba K."/>
            <person name="Kano S."/>
            <person name="Kobayashi K."/>
            <person name="Kobayashi M."/>
            <person name="Lee B.I."/>
            <person name="Makabe K.W."/>
            <person name="Manohar C."/>
            <person name="Matassi G."/>
            <person name="Medina M."/>
            <person name="Mochizuki Y."/>
            <person name="Mount S."/>
            <person name="Morishita T."/>
            <person name="Miura S."/>
            <person name="Nakayama A."/>
            <person name="Nishizaka S."/>
            <person name="Nomoto H."/>
            <person name="Ohta F."/>
            <person name="Oishi K."/>
            <person name="Rigoutsos I."/>
            <person name="Sano M."/>
            <person name="Sasaki A."/>
            <person name="Sasakura Y."/>
            <person name="Shoguchi E."/>
            <person name="Shin-i T."/>
            <person name="Spagnuolo A."/>
            <person name="Stainier D."/>
            <person name="Suzuki M.M."/>
            <person name="Tassy O."/>
            <person name="Takatori N."/>
            <person name="Tokuoka M."/>
            <person name="Yagi K."/>
            <person name="Yoshizaki F."/>
            <person name="Wada S."/>
            <person name="Zhang C."/>
            <person name="Hyatt P.D."/>
            <person name="Larimer F."/>
            <person name="Detter C."/>
            <person name="Doggett N."/>
            <person name="Glavina T."/>
            <person name="Hawkins T."/>
            <person name="Richardson P."/>
            <person name="Lucas S."/>
            <person name="Kohara Y."/>
            <person name="Levine M."/>
            <person name="Satoh N."/>
            <person name="Rokhsar D.S."/>
        </authorList>
    </citation>
    <scope>NUCLEOTIDE SEQUENCE [LARGE SCALE GENOMIC DNA]</scope>
</reference>
<sequence>MEASRSLNIPGGTTDGLEAIHLRASNLALTRFDERMPFRSPGGGQESRNNFNHSTTKSFHSRVALAKPSIDRRNNFDNNDGLAVTLSKRLSMVIPGSQTEIAPEPQNKPKPSVLKQLMTQRRRKVVVLIATFAMISIIGFILTVIYAASLTSQVGLIISIIMFIIGTFGAAISTFVFNKPDLETKERIRRREDIFSMFKKIEFEENEKETSTFLSERIIPRAPSGGSDHNILIIK</sequence>
<reference evidence="3" key="2">
    <citation type="journal article" date="2008" name="Genome Biol.">
        <title>Improved genome assembly and evidence-based global gene model set for the chordate Ciona intestinalis: new insight into intron and operon populations.</title>
        <authorList>
            <person name="Satou Y."/>
            <person name="Mineta K."/>
            <person name="Ogasawara M."/>
            <person name="Sasakura Y."/>
            <person name="Shoguchi E."/>
            <person name="Ueno K."/>
            <person name="Yamada L."/>
            <person name="Matsumoto J."/>
            <person name="Wasserscheid J."/>
            <person name="Dewar K."/>
            <person name="Wiley G.B."/>
            <person name="Macmil S.L."/>
            <person name="Roe B.A."/>
            <person name="Zeller R.W."/>
            <person name="Hastings K.E."/>
            <person name="Lemaire P."/>
            <person name="Lindquist E."/>
            <person name="Endo T."/>
            <person name="Hotta K."/>
            <person name="Inaba K."/>
        </authorList>
    </citation>
    <scope>NUCLEOTIDE SEQUENCE [LARGE SCALE GENOMIC DNA]</scope>
    <source>
        <strain evidence="3">wild type</strain>
    </source>
</reference>
<keyword evidence="2" id="KW-1133">Transmembrane helix</keyword>
<feature type="region of interest" description="Disordered" evidence="1">
    <location>
        <begin position="38"/>
        <end position="59"/>
    </location>
</feature>
<evidence type="ECO:0000256" key="2">
    <source>
        <dbReference type="SAM" id="Phobius"/>
    </source>
</evidence>
<dbReference type="Proteomes" id="UP000008144">
    <property type="component" value="Chromosome 11"/>
</dbReference>
<keyword evidence="2" id="KW-0812">Transmembrane</keyword>
<dbReference type="InParanoid" id="H2XMU6"/>
<protein>
    <submittedName>
        <fullName evidence="3">Uncharacterized protein</fullName>
    </submittedName>
</protein>
<dbReference type="Ensembl" id="ENSCINT00000035613.1">
    <property type="protein sequence ID" value="ENSCINP00000030979.1"/>
    <property type="gene ID" value="ENSCING00000020436.1"/>
</dbReference>
<dbReference type="EMBL" id="EAAA01000693">
    <property type="status" value="NOT_ANNOTATED_CDS"/>
    <property type="molecule type" value="Genomic_DNA"/>
</dbReference>
<feature type="transmembrane region" description="Helical" evidence="2">
    <location>
        <begin position="125"/>
        <end position="148"/>
    </location>
</feature>
<evidence type="ECO:0000313" key="3">
    <source>
        <dbReference type="Ensembl" id="ENSCINP00000030979.1"/>
    </source>
</evidence>
<evidence type="ECO:0000313" key="4">
    <source>
        <dbReference type="Proteomes" id="UP000008144"/>
    </source>
</evidence>
<feature type="transmembrane region" description="Helical" evidence="2">
    <location>
        <begin position="154"/>
        <end position="177"/>
    </location>
</feature>
<dbReference type="HOGENOM" id="CLU_1179867_0_0_1"/>
<proteinExistence type="predicted"/>
<reference evidence="3" key="3">
    <citation type="submission" date="2025-08" db="UniProtKB">
        <authorList>
            <consortium name="Ensembl"/>
        </authorList>
    </citation>
    <scope>IDENTIFICATION</scope>
</reference>
<feature type="compositionally biased region" description="Polar residues" evidence="1">
    <location>
        <begin position="46"/>
        <end position="58"/>
    </location>
</feature>
<keyword evidence="4" id="KW-1185">Reference proteome</keyword>
<reference evidence="3" key="4">
    <citation type="submission" date="2025-09" db="UniProtKB">
        <authorList>
            <consortium name="Ensembl"/>
        </authorList>
    </citation>
    <scope>IDENTIFICATION</scope>
</reference>
<dbReference type="AlphaFoldDB" id="H2XMU6"/>
<accession>H2XMU6</accession>